<dbReference type="AlphaFoldDB" id="A0A261G5K5"/>
<evidence type="ECO:0000313" key="1">
    <source>
        <dbReference type="EMBL" id="OZG66688.1"/>
    </source>
</evidence>
<comment type="caution">
    <text evidence="1">The sequence shown here is derived from an EMBL/GenBank/DDBJ whole genome shotgun (WGS) entry which is preliminary data.</text>
</comment>
<protein>
    <recommendedName>
        <fullName evidence="3">Toxin</fullName>
    </recommendedName>
</protein>
<sequence>MTDHYTPPDSYDKRHIFGYNHNQEAIINIHPHALHTHGLAREQIITAFVTRIGPARIRERDHNAEPPRWAAIGFDQQRRAIELVYVKTADSKPLVIHANYLTKGFFKEWSQA</sequence>
<name>A0A261G5K5_9BIFI</name>
<gene>
    <name evidence="1" type="ORF">BHAP_0018</name>
</gene>
<keyword evidence="2" id="KW-1185">Reference proteome</keyword>
<evidence type="ECO:0008006" key="3">
    <source>
        <dbReference type="Google" id="ProtNLM"/>
    </source>
</evidence>
<accession>A0A261G5K5</accession>
<proteinExistence type="predicted"/>
<organism evidence="1 2">
    <name type="scientific">Bifidobacterium hapali</name>
    <dbReference type="NCBI Taxonomy" id="1630172"/>
    <lineage>
        <taxon>Bacteria</taxon>
        <taxon>Bacillati</taxon>
        <taxon>Actinomycetota</taxon>
        <taxon>Actinomycetes</taxon>
        <taxon>Bifidobacteriales</taxon>
        <taxon>Bifidobacteriaceae</taxon>
        <taxon>Bifidobacterium</taxon>
    </lineage>
</organism>
<dbReference type="EMBL" id="MWWY01000001">
    <property type="protein sequence ID" value="OZG66688.1"/>
    <property type="molecule type" value="Genomic_DNA"/>
</dbReference>
<dbReference type="RefSeq" id="WP_094728457.1">
    <property type="nucleotide sequence ID" value="NZ_MWWY01000001.1"/>
</dbReference>
<dbReference type="Proteomes" id="UP000216074">
    <property type="component" value="Unassembled WGS sequence"/>
</dbReference>
<reference evidence="1 2" key="1">
    <citation type="journal article" date="2017" name="BMC Genomics">
        <title>Comparative genomic and phylogenomic analyses of the Bifidobacteriaceae family.</title>
        <authorList>
            <person name="Lugli G.A."/>
            <person name="Milani C."/>
            <person name="Turroni F."/>
            <person name="Duranti S."/>
            <person name="Mancabelli L."/>
            <person name="Mangifesta M."/>
            <person name="Ferrario C."/>
            <person name="Modesto M."/>
            <person name="Mattarelli P."/>
            <person name="Jiri K."/>
            <person name="van Sinderen D."/>
            <person name="Ventura M."/>
        </authorList>
    </citation>
    <scope>NUCLEOTIDE SEQUENCE [LARGE SCALE GENOMIC DNA]</scope>
    <source>
        <strain evidence="1 2">DSM 100202</strain>
    </source>
</reference>
<evidence type="ECO:0000313" key="2">
    <source>
        <dbReference type="Proteomes" id="UP000216074"/>
    </source>
</evidence>